<dbReference type="InterPro" id="IPR052340">
    <property type="entry name" value="RNase_Y/CdgJ"/>
</dbReference>
<dbReference type="InterPro" id="IPR011006">
    <property type="entry name" value="CheY-like_superfamily"/>
</dbReference>
<gene>
    <name evidence="4" type="ORF">GCM10009104_12170</name>
</gene>
<feature type="modified residue" description="4-aspartylphosphate" evidence="1">
    <location>
        <position position="56"/>
    </location>
</feature>
<accession>A0ABN1I4M0</accession>
<dbReference type="PANTHER" id="PTHR33525">
    <property type="match status" value="1"/>
</dbReference>
<dbReference type="PIRSF" id="PIRSF036883">
    <property type="entry name" value="RR_HD-GYP_mod"/>
    <property type="match status" value="1"/>
</dbReference>
<keyword evidence="1" id="KW-0597">Phosphoprotein</keyword>
<dbReference type="InterPro" id="IPR014626">
    <property type="entry name" value="Sig_transdc_resp-reg_put"/>
</dbReference>
<dbReference type="SUPFAM" id="SSF52172">
    <property type="entry name" value="CheY-like"/>
    <property type="match status" value="1"/>
</dbReference>
<dbReference type="Gene3D" id="1.10.3210.10">
    <property type="entry name" value="Hypothetical protein af1432"/>
    <property type="match status" value="1"/>
</dbReference>
<evidence type="ECO:0000256" key="1">
    <source>
        <dbReference type="PROSITE-ProRule" id="PRU00169"/>
    </source>
</evidence>
<evidence type="ECO:0000259" key="3">
    <source>
        <dbReference type="PROSITE" id="PS51833"/>
    </source>
</evidence>
<comment type="caution">
    <text evidence="4">The sequence shown here is derived from an EMBL/GenBank/DDBJ whole genome shotgun (WGS) entry which is preliminary data.</text>
</comment>
<sequence length="357" mass="39939">MECPAIVFIDDEPSVLNALRRLLRISHRDWKMHFFSSPVQALEALADIAPWVVVADKRMAEMDGVVLLQQVAERMPETIRVLLSGDARLDSAMEGAVAAHFVLRKPFERETIDHLLTRSRVLHQLPLSLSRRRQLGQINGLPVLPRIYQQITLELDQEEPDVAVVASLIREDQGLLSRVLQLVNSPFFGFTARTQEVEVAVMRLGLQTIHNLVLITELYHQGPSRLLKVGERLMREALLLAEQVGTVCDLRKVSKQVRNLAVISGLLHNIGELVLALHAVPAEGDASIVEDEMQLVGAYLLELWGFESGVVEAVQHQRDEVLPEDSEPVAELLNMALKIKSGSADEAQILKMDQDEH</sequence>
<dbReference type="Gene3D" id="3.40.50.2300">
    <property type="match status" value="1"/>
</dbReference>
<reference evidence="4 5" key="1">
    <citation type="journal article" date="2019" name="Int. J. Syst. Evol. Microbiol.">
        <title>The Global Catalogue of Microorganisms (GCM) 10K type strain sequencing project: providing services to taxonomists for standard genome sequencing and annotation.</title>
        <authorList>
            <consortium name="The Broad Institute Genomics Platform"/>
            <consortium name="The Broad Institute Genome Sequencing Center for Infectious Disease"/>
            <person name="Wu L."/>
            <person name="Ma J."/>
        </authorList>
    </citation>
    <scope>NUCLEOTIDE SEQUENCE [LARGE SCALE GENOMIC DNA]</scope>
    <source>
        <strain evidence="4 5">JCM 15134</strain>
    </source>
</reference>
<dbReference type="InterPro" id="IPR001789">
    <property type="entry name" value="Sig_transdc_resp-reg_receiver"/>
</dbReference>
<protein>
    <submittedName>
        <fullName evidence="4">Response regulator</fullName>
    </submittedName>
</protein>
<feature type="domain" description="Response regulatory" evidence="2">
    <location>
        <begin position="5"/>
        <end position="120"/>
    </location>
</feature>
<proteinExistence type="predicted"/>
<dbReference type="Pfam" id="PF00072">
    <property type="entry name" value="Response_reg"/>
    <property type="match status" value="1"/>
</dbReference>
<feature type="domain" description="HDOD" evidence="3">
    <location>
        <begin position="141"/>
        <end position="320"/>
    </location>
</feature>
<evidence type="ECO:0000313" key="4">
    <source>
        <dbReference type="EMBL" id="GAA0687606.1"/>
    </source>
</evidence>
<organism evidence="4 5">
    <name type="scientific">Marinobacterium maritimum</name>
    <dbReference type="NCBI Taxonomy" id="500162"/>
    <lineage>
        <taxon>Bacteria</taxon>
        <taxon>Pseudomonadati</taxon>
        <taxon>Pseudomonadota</taxon>
        <taxon>Gammaproteobacteria</taxon>
        <taxon>Oceanospirillales</taxon>
        <taxon>Oceanospirillaceae</taxon>
        <taxon>Marinobacterium</taxon>
    </lineage>
</organism>
<dbReference type="Proteomes" id="UP001499915">
    <property type="component" value="Unassembled WGS sequence"/>
</dbReference>
<dbReference type="RefSeq" id="WP_343803769.1">
    <property type="nucleotide sequence ID" value="NZ_BAAAET010000001.1"/>
</dbReference>
<dbReference type="SUPFAM" id="SSF109604">
    <property type="entry name" value="HD-domain/PDEase-like"/>
    <property type="match status" value="1"/>
</dbReference>
<dbReference type="PANTHER" id="PTHR33525:SF5">
    <property type="entry name" value="TWO COMPONENT SIGNAL TRANSDUCTION SYSTEM RESPONSE REGULATOR"/>
    <property type="match status" value="1"/>
</dbReference>
<dbReference type="PROSITE" id="PS50110">
    <property type="entry name" value="RESPONSE_REGULATORY"/>
    <property type="match status" value="1"/>
</dbReference>
<evidence type="ECO:0000313" key="5">
    <source>
        <dbReference type="Proteomes" id="UP001499915"/>
    </source>
</evidence>
<dbReference type="Pfam" id="PF08668">
    <property type="entry name" value="HDOD"/>
    <property type="match status" value="1"/>
</dbReference>
<dbReference type="SMART" id="SM00448">
    <property type="entry name" value="REC"/>
    <property type="match status" value="1"/>
</dbReference>
<dbReference type="InterPro" id="IPR013976">
    <property type="entry name" value="HDOD"/>
</dbReference>
<name>A0ABN1I4M0_9GAMM</name>
<evidence type="ECO:0000259" key="2">
    <source>
        <dbReference type="PROSITE" id="PS50110"/>
    </source>
</evidence>
<keyword evidence="5" id="KW-1185">Reference proteome</keyword>
<dbReference type="PROSITE" id="PS51833">
    <property type="entry name" value="HDOD"/>
    <property type="match status" value="1"/>
</dbReference>
<dbReference type="EMBL" id="BAAAET010000001">
    <property type="protein sequence ID" value="GAA0687606.1"/>
    <property type="molecule type" value="Genomic_DNA"/>
</dbReference>